<dbReference type="Pfam" id="PF04055">
    <property type="entry name" value="Radical_SAM"/>
    <property type="match status" value="1"/>
</dbReference>
<dbReference type="SFLD" id="SFLDG01067">
    <property type="entry name" value="SPASM/twitch_domain_containing"/>
    <property type="match status" value="1"/>
</dbReference>
<accession>A0A402BJ98</accession>
<dbReference type="InterPro" id="IPR023885">
    <property type="entry name" value="4Fe4S-binding_SPASM_dom"/>
</dbReference>
<dbReference type="InterPro" id="IPR007197">
    <property type="entry name" value="rSAM"/>
</dbReference>
<sequence length="418" mass="46122">MDDEAFGLLERFEGATQLETVLDGYGSGKSKVAEVVSLLLQLGFVEDLDQPTAIRETGRDQMLASWLHVTNACNLGCHYCYVSKTAEHMTEDTSRQAVDAIIRSAVKNGYSSVHITYAGGEASLQLPQVIKIHDYALLQAQEHDLQLFAGMISNGVAMPVRFIEQLKQRKIGLAISLDGVGADHDQQRPLVNGAGSFTFVDRTITRLLAHGLIPNINVTVSQRNLASLPRLLAYILEKDLPFGLSYYRDNECSTQYNDLQFSDAEMISGMRNAFAYIEAHLPNRTLLGALVDKTRMYGSRQHGCGVGRSYMAINQRGGIASCQVDIANPVTSIHADNPLQVIRDNRLGVQGVSVDEKEGCKSCQWRYWCTGGCAMLTYRLTGRSDIKSPNCAIYKALFPDALRLEAARLLKYTAPITF</sequence>
<name>A0A402BJ98_9CHLR</name>
<evidence type="ECO:0000256" key="6">
    <source>
        <dbReference type="ARBA" id="ARBA00023601"/>
    </source>
</evidence>
<dbReference type="SFLD" id="SFLDG01386">
    <property type="entry name" value="main_SPASM_domain-containing"/>
    <property type="match status" value="1"/>
</dbReference>
<dbReference type="EMBL" id="BIFT01000002">
    <property type="protein sequence ID" value="GCE31402.1"/>
    <property type="molecule type" value="Genomic_DNA"/>
</dbReference>
<dbReference type="PANTHER" id="PTHR43273">
    <property type="entry name" value="ANAEROBIC SULFATASE-MATURATING ENZYME HOMOLOG ASLB-RELATED"/>
    <property type="match status" value="1"/>
</dbReference>
<dbReference type="NCBIfam" id="TIGR04085">
    <property type="entry name" value="rSAM_more_4Fe4S"/>
    <property type="match status" value="1"/>
</dbReference>
<evidence type="ECO:0000256" key="3">
    <source>
        <dbReference type="ARBA" id="ARBA00022723"/>
    </source>
</evidence>
<keyword evidence="4" id="KW-0408">Iron</keyword>
<evidence type="ECO:0000256" key="1">
    <source>
        <dbReference type="ARBA" id="ARBA00001966"/>
    </source>
</evidence>
<keyword evidence="3" id="KW-0479">Metal-binding</keyword>
<evidence type="ECO:0000256" key="2">
    <source>
        <dbReference type="ARBA" id="ARBA00022691"/>
    </source>
</evidence>
<feature type="domain" description="Radical SAM core" evidence="7">
    <location>
        <begin position="69"/>
        <end position="214"/>
    </location>
</feature>
<reference evidence="9" key="1">
    <citation type="submission" date="2018-12" db="EMBL/GenBank/DDBJ databases">
        <title>Tengunoibacter tsumagoiensis gen. nov., sp. nov., Dictyobacter kobayashii sp. nov., D. alpinus sp. nov., and D. joshuensis sp. nov. and description of Dictyobacteraceae fam. nov. within the order Ktedonobacterales isolated from Tengu-no-mugimeshi.</title>
        <authorList>
            <person name="Wang C.M."/>
            <person name="Zheng Y."/>
            <person name="Sakai Y."/>
            <person name="Toyoda A."/>
            <person name="Minakuchi Y."/>
            <person name="Abe K."/>
            <person name="Yokota A."/>
            <person name="Yabe S."/>
        </authorList>
    </citation>
    <scope>NUCLEOTIDE SEQUENCE [LARGE SCALE GENOMIC DNA]</scope>
    <source>
        <strain evidence="9">Uno16</strain>
    </source>
</reference>
<dbReference type="SFLD" id="SFLDS00029">
    <property type="entry name" value="Radical_SAM"/>
    <property type="match status" value="1"/>
</dbReference>
<evidence type="ECO:0000256" key="4">
    <source>
        <dbReference type="ARBA" id="ARBA00023004"/>
    </source>
</evidence>
<gene>
    <name evidence="8" type="ORF">KDA_68860</name>
</gene>
<dbReference type="SUPFAM" id="SSF102114">
    <property type="entry name" value="Radical SAM enzymes"/>
    <property type="match status" value="1"/>
</dbReference>
<dbReference type="GO" id="GO:0016491">
    <property type="term" value="F:oxidoreductase activity"/>
    <property type="evidence" value="ECO:0007669"/>
    <property type="project" value="InterPro"/>
</dbReference>
<proteinExistence type="inferred from homology"/>
<dbReference type="Proteomes" id="UP000287171">
    <property type="component" value="Unassembled WGS sequence"/>
</dbReference>
<comment type="similarity">
    <text evidence="6">Belongs to the radical SAM superfamily. Anaerobic sulfatase-maturating enzyme family.</text>
</comment>
<comment type="caution">
    <text evidence="8">The sequence shown here is derived from an EMBL/GenBank/DDBJ whole genome shotgun (WGS) entry which is preliminary data.</text>
</comment>
<dbReference type="InterPro" id="IPR058240">
    <property type="entry name" value="rSAM_sf"/>
</dbReference>
<evidence type="ECO:0000259" key="7">
    <source>
        <dbReference type="Pfam" id="PF04055"/>
    </source>
</evidence>
<comment type="cofactor">
    <cofactor evidence="1">
        <name>[4Fe-4S] cluster</name>
        <dbReference type="ChEBI" id="CHEBI:49883"/>
    </cofactor>
</comment>
<evidence type="ECO:0000256" key="5">
    <source>
        <dbReference type="ARBA" id="ARBA00023014"/>
    </source>
</evidence>
<keyword evidence="5" id="KW-0411">Iron-sulfur</keyword>
<dbReference type="SFLD" id="SFLDG01384">
    <property type="entry name" value="thioether_bond_formation_requi"/>
    <property type="match status" value="1"/>
</dbReference>
<dbReference type="GO" id="GO:0046872">
    <property type="term" value="F:metal ion binding"/>
    <property type="evidence" value="ECO:0007669"/>
    <property type="project" value="UniProtKB-KW"/>
</dbReference>
<dbReference type="GO" id="GO:0051536">
    <property type="term" value="F:iron-sulfur cluster binding"/>
    <property type="evidence" value="ECO:0007669"/>
    <property type="project" value="UniProtKB-KW"/>
</dbReference>
<dbReference type="PANTHER" id="PTHR43273:SF3">
    <property type="entry name" value="ANAEROBIC SULFATASE-MATURATING ENZYME HOMOLOG ASLB-RELATED"/>
    <property type="match status" value="1"/>
</dbReference>
<dbReference type="CDD" id="cd01335">
    <property type="entry name" value="Radical_SAM"/>
    <property type="match status" value="1"/>
</dbReference>
<keyword evidence="2" id="KW-0949">S-adenosyl-L-methionine</keyword>
<evidence type="ECO:0000313" key="9">
    <source>
        <dbReference type="Proteomes" id="UP000287171"/>
    </source>
</evidence>
<dbReference type="AlphaFoldDB" id="A0A402BJ98"/>
<organism evidence="8 9">
    <name type="scientific">Dictyobacter alpinus</name>
    <dbReference type="NCBI Taxonomy" id="2014873"/>
    <lineage>
        <taxon>Bacteria</taxon>
        <taxon>Bacillati</taxon>
        <taxon>Chloroflexota</taxon>
        <taxon>Ktedonobacteria</taxon>
        <taxon>Ktedonobacterales</taxon>
        <taxon>Dictyobacteraceae</taxon>
        <taxon>Dictyobacter</taxon>
    </lineage>
</organism>
<evidence type="ECO:0000313" key="8">
    <source>
        <dbReference type="EMBL" id="GCE31402.1"/>
    </source>
</evidence>
<dbReference type="InterPro" id="IPR023867">
    <property type="entry name" value="Sulphatase_maturase_rSAM"/>
</dbReference>
<keyword evidence="9" id="KW-1185">Reference proteome</keyword>
<dbReference type="Gene3D" id="3.20.20.70">
    <property type="entry name" value="Aldolase class I"/>
    <property type="match status" value="1"/>
</dbReference>
<dbReference type="InterPro" id="IPR013785">
    <property type="entry name" value="Aldolase_TIM"/>
</dbReference>
<protein>
    <recommendedName>
        <fullName evidence="7">Radical SAM core domain-containing protein</fullName>
    </recommendedName>
</protein>